<dbReference type="FunFam" id="2.60.40.2310:FF:000001">
    <property type="entry name" value="Subtilisin-like protease SBT1.5"/>
    <property type="match status" value="1"/>
</dbReference>
<organism evidence="9 10">
    <name type="scientific">Thalictrum thalictroides</name>
    <name type="common">Rue-anemone</name>
    <name type="synonym">Anemone thalictroides</name>
    <dbReference type="NCBI Taxonomy" id="46969"/>
    <lineage>
        <taxon>Eukaryota</taxon>
        <taxon>Viridiplantae</taxon>
        <taxon>Streptophyta</taxon>
        <taxon>Embryophyta</taxon>
        <taxon>Tracheophyta</taxon>
        <taxon>Spermatophyta</taxon>
        <taxon>Magnoliopsida</taxon>
        <taxon>Ranunculales</taxon>
        <taxon>Ranunculaceae</taxon>
        <taxon>Thalictroideae</taxon>
        <taxon>Thalictrum</taxon>
    </lineage>
</organism>
<evidence type="ECO:0000256" key="4">
    <source>
        <dbReference type="ARBA" id="ARBA00022801"/>
    </source>
</evidence>
<dbReference type="CDD" id="cd02120">
    <property type="entry name" value="PA_subtilisin_like"/>
    <property type="match status" value="1"/>
</dbReference>
<dbReference type="Gene3D" id="2.60.40.2310">
    <property type="match status" value="1"/>
</dbReference>
<evidence type="ECO:0000259" key="7">
    <source>
        <dbReference type="Pfam" id="PF00082"/>
    </source>
</evidence>
<comment type="similarity">
    <text evidence="1 6">Belongs to the peptidase S8 family.</text>
</comment>
<dbReference type="InterPro" id="IPR023828">
    <property type="entry name" value="Peptidase_S8_Ser-AS"/>
</dbReference>
<dbReference type="Pfam" id="PF17766">
    <property type="entry name" value="fn3_6"/>
    <property type="match status" value="1"/>
</dbReference>
<dbReference type="PANTHER" id="PTHR10795">
    <property type="entry name" value="PROPROTEIN CONVERTASE SUBTILISIN/KEXIN"/>
    <property type="match status" value="1"/>
</dbReference>
<evidence type="ECO:0000313" key="9">
    <source>
        <dbReference type="EMBL" id="KAF5177298.1"/>
    </source>
</evidence>
<dbReference type="GO" id="GO:0006508">
    <property type="term" value="P:proteolysis"/>
    <property type="evidence" value="ECO:0007669"/>
    <property type="project" value="UniProtKB-KW"/>
</dbReference>
<dbReference type="InterPro" id="IPR000209">
    <property type="entry name" value="Peptidase_S8/S53_dom"/>
</dbReference>
<keyword evidence="3" id="KW-0732">Signal</keyword>
<dbReference type="Pfam" id="PF00082">
    <property type="entry name" value="Peptidase_S8"/>
    <property type="match status" value="1"/>
</dbReference>
<dbReference type="GO" id="GO:0004252">
    <property type="term" value="F:serine-type endopeptidase activity"/>
    <property type="evidence" value="ECO:0007669"/>
    <property type="project" value="InterPro"/>
</dbReference>
<evidence type="ECO:0000256" key="6">
    <source>
        <dbReference type="PROSITE-ProRule" id="PRU01240"/>
    </source>
</evidence>
<reference evidence="9 10" key="1">
    <citation type="submission" date="2020-06" db="EMBL/GenBank/DDBJ databases">
        <title>Transcriptomic and genomic resources for Thalictrum thalictroides and T. hernandezii: Facilitating candidate gene discovery in an emerging model plant lineage.</title>
        <authorList>
            <person name="Arias T."/>
            <person name="Riano-Pachon D.M."/>
            <person name="Di Stilio V.S."/>
        </authorList>
    </citation>
    <scope>NUCLEOTIDE SEQUENCE [LARGE SCALE GENOMIC DNA]</scope>
    <source>
        <strain evidence="10">cv. WT478/WT964</strain>
        <tissue evidence="9">Leaves</tissue>
    </source>
</reference>
<dbReference type="Proteomes" id="UP000554482">
    <property type="component" value="Unassembled WGS sequence"/>
</dbReference>
<dbReference type="EMBL" id="JABWDY010041574">
    <property type="protein sequence ID" value="KAF5177298.1"/>
    <property type="molecule type" value="Genomic_DNA"/>
</dbReference>
<keyword evidence="5" id="KW-0720">Serine protease</keyword>
<proteinExistence type="inferred from homology"/>
<name>A0A7J6UY04_THATH</name>
<dbReference type="OrthoDB" id="206201at2759"/>
<evidence type="ECO:0000256" key="3">
    <source>
        <dbReference type="ARBA" id="ARBA00022729"/>
    </source>
</evidence>
<evidence type="ECO:0000313" key="10">
    <source>
        <dbReference type="Proteomes" id="UP000554482"/>
    </source>
</evidence>
<dbReference type="InterPro" id="IPR041469">
    <property type="entry name" value="Subtilisin-like_FN3"/>
</dbReference>
<sequence>MPGSLSPEKTKGKIVLCLREGVEKGAEVKRAGGAGIISTSSPADGNGILVDAYHLPGTKVAALDAITILNYINSTKKPMAQIDPVAIVLDTKPAPFMAGFSSTGPNPIEPNILKPDICAPGLNILAAWSEASSPSNLDMDHRVVQYNFDSGTSMATPHVAGIAALLKAVHPTWSSAAIRSAIMTTANVKNNQGNYLTTAFGTEANPFNYGSGHLRPTKVSDPGLVYDASYTDYLLFLCSIGVNNVDKTFKCPSNPPSANNLNYPSLAIAHLNGTMTVNRTVTNVGSKPSVYIASVEPPLGFSVKLQPKILYFTEVGEKKSFLVTVKAKKGGKGEYSFGSYTWNDGIHEVRSPIVVW</sequence>
<accession>A0A7J6UY04</accession>
<evidence type="ECO:0000256" key="2">
    <source>
        <dbReference type="ARBA" id="ARBA00022670"/>
    </source>
</evidence>
<evidence type="ECO:0000256" key="1">
    <source>
        <dbReference type="ARBA" id="ARBA00011073"/>
    </source>
</evidence>
<keyword evidence="10" id="KW-1185">Reference proteome</keyword>
<feature type="domain" description="Subtilisin-like protease fibronectin type-III" evidence="8">
    <location>
        <begin position="260"/>
        <end position="355"/>
    </location>
</feature>
<dbReference type="InterPro" id="IPR036852">
    <property type="entry name" value="Peptidase_S8/S53_dom_sf"/>
</dbReference>
<evidence type="ECO:0000259" key="8">
    <source>
        <dbReference type="Pfam" id="PF17766"/>
    </source>
</evidence>
<dbReference type="PROSITE" id="PS51892">
    <property type="entry name" value="SUBTILASE"/>
    <property type="match status" value="1"/>
</dbReference>
<feature type="domain" description="Peptidase S8/S53" evidence="7">
    <location>
        <begin position="73"/>
        <end position="201"/>
    </location>
</feature>
<keyword evidence="4" id="KW-0378">Hydrolase</keyword>
<comment type="caution">
    <text evidence="6">Lacks conserved residue(s) required for the propagation of feature annotation.</text>
</comment>
<comment type="caution">
    <text evidence="9">The sequence shown here is derived from an EMBL/GenBank/DDBJ whole genome shotgun (WGS) entry which is preliminary data.</text>
</comment>
<dbReference type="InterPro" id="IPR045051">
    <property type="entry name" value="SBT"/>
</dbReference>
<gene>
    <name evidence="9" type="ORF">FRX31_033115</name>
</gene>
<protein>
    <submittedName>
        <fullName evidence="9">Subtilisin-like protease SBT5.6</fullName>
    </submittedName>
</protein>
<keyword evidence="2 9" id="KW-0645">Protease</keyword>
<dbReference type="SUPFAM" id="SSF52743">
    <property type="entry name" value="Subtilisin-like"/>
    <property type="match status" value="1"/>
</dbReference>
<dbReference type="Gene3D" id="3.40.50.200">
    <property type="entry name" value="Peptidase S8/S53 domain"/>
    <property type="match status" value="1"/>
</dbReference>
<dbReference type="AlphaFoldDB" id="A0A7J6UY04"/>
<evidence type="ECO:0000256" key="5">
    <source>
        <dbReference type="ARBA" id="ARBA00022825"/>
    </source>
</evidence>
<dbReference type="PROSITE" id="PS00138">
    <property type="entry name" value="SUBTILASE_SER"/>
    <property type="match status" value="1"/>
</dbReference>